<protein>
    <submittedName>
        <fullName evidence="4">Sugar O-acetyltransferase</fullName>
    </submittedName>
</protein>
<keyword evidence="3" id="KW-0677">Repeat</keyword>
<sequence length="194" mass="20738">MLDDYLAHVAAEKVIVGGSEFHQFMHEMSGQAQKITSKINNQYNEGDTIRRLMSELTGQEIDPSFAMFPPFYTDFGKNIHLGKNVFINAGCKFQDQGGIFIGDGTLIGHGVVMATLDHDLHPDKRADMHPKAIHIGEKVWIGSNATILSGVTIGDGAVVAAGAVVTKDVAANTVVGGVPAKLIKHIDLAESGDN</sequence>
<dbReference type="PROSITE" id="PS00101">
    <property type="entry name" value="HEXAPEP_TRANSFERASES"/>
    <property type="match status" value="1"/>
</dbReference>
<dbReference type="PANTHER" id="PTHR23416:SF23">
    <property type="entry name" value="ACETYLTRANSFERASE C18B11.09C-RELATED"/>
    <property type="match status" value="1"/>
</dbReference>
<reference evidence="4 5" key="1">
    <citation type="submission" date="2018-11" db="EMBL/GenBank/DDBJ databases">
        <title>Aerococcus sp. SJQ22, whole genome shotgun sequence.</title>
        <authorList>
            <person name="Sun L."/>
            <person name="Gao X."/>
            <person name="Chen W."/>
            <person name="Huang K."/>
        </authorList>
    </citation>
    <scope>NUCLEOTIDE SEQUENCE [LARGE SCALE GENOMIC DNA]</scope>
    <source>
        <strain evidence="4 5">SJQ22</strain>
    </source>
</reference>
<comment type="similarity">
    <text evidence="1">Belongs to the transferase hexapeptide repeat family.</text>
</comment>
<dbReference type="InterPro" id="IPR051159">
    <property type="entry name" value="Hexapeptide_acetyltransf"/>
</dbReference>
<dbReference type="OrthoDB" id="9812571at2"/>
<dbReference type="GO" id="GO:0008374">
    <property type="term" value="F:O-acyltransferase activity"/>
    <property type="evidence" value="ECO:0007669"/>
    <property type="project" value="TreeGrafter"/>
</dbReference>
<organism evidence="4 5">
    <name type="scientific">Aerococcus agrisoli</name>
    <dbReference type="NCBI Taxonomy" id="2487350"/>
    <lineage>
        <taxon>Bacteria</taxon>
        <taxon>Bacillati</taxon>
        <taxon>Bacillota</taxon>
        <taxon>Bacilli</taxon>
        <taxon>Lactobacillales</taxon>
        <taxon>Aerococcaceae</taxon>
        <taxon>Aerococcus</taxon>
    </lineage>
</organism>
<evidence type="ECO:0000256" key="3">
    <source>
        <dbReference type="ARBA" id="ARBA00022737"/>
    </source>
</evidence>
<proteinExistence type="inferred from homology"/>
<dbReference type="Gene3D" id="2.160.10.10">
    <property type="entry name" value="Hexapeptide repeat proteins"/>
    <property type="match status" value="1"/>
</dbReference>
<name>A0A3N4G3C0_9LACT</name>
<dbReference type="InterPro" id="IPR011004">
    <property type="entry name" value="Trimer_LpxA-like_sf"/>
</dbReference>
<evidence type="ECO:0000313" key="5">
    <source>
        <dbReference type="Proteomes" id="UP000273977"/>
    </source>
</evidence>
<dbReference type="SUPFAM" id="SSF51161">
    <property type="entry name" value="Trimeric LpxA-like enzymes"/>
    <property type="match status" value="1"/>
</dbReference>
<dbReference type="InterPro" id="IPR001451">
    <property type="entry name" value="Hexapep"/>
</dbReference>
<dbReference type="Proteomes" id="UP000273977">
    <property type="component" value="Unassembled WGS sequence"/>
</dbReference>
<evidence type="ECO:0000313" key="4">
    <source>
        <dbReference type="EMBL" id="RPA57439.1"/>
    </source>
</evidence>
<dbReference type="Pfam" id="PF00132">
    <property type="entry name" value="Hexapep"/>
    <property type="match status" value="1"/>
</dbReference>
<accession>A0A3N4G3C0</accession>
<keyword evidence="2 4" id="KW-0808">Transferase</keyword>
<dbReference type="PANTHER" id="PTHR23416">
    <property type="entry name" value="SIALIC ACID SYNTHASE-RELATED"/>
    <property type="match status" value="1"/>
</dbReference>
<evidence type="ECO:0000256" key="1">
    <source>
        <dbReference type="ARBA" id="ARBA00007274"/>
    </source>
</evidence>
<dbReference type="AlphaFoldDB" id="A0A3N4G3C0"/>
<dbReference type="EMBL" id="RKMG01000029">
    <property type="protein sequence ID" value="RPA57439.1"/>
    <property type="molecule type" value="Genomic_DNA"/>
</dbReference>
<comment type="caution">
    <text evidence="4">The sequence shown here is derived from an EMBL/GenBank/DDBJ whole genome shotgun (WGS) entry which is preliminary data.</text>
</comment>
<dbReference type="InterPro" id="IPR018357">
    <property type="entry name" value="Hexapep_transf_CS"/>
</dbReference>
<evidence type="ECO:0000256" key="2">
    <source>
        <dbReference type="ARBA" id="ARBA00022679"/>
    </source>
</evidence>
<gene>
    <name evidence="4" type="ORF">EF384_08035</name>
</gene>
<keyword evidence="5" id="KW-1185">Reference proteome</keyword>